<dbReference type="GO" id="GO:0042158">
    <property type="term" value="P:lipoprotein biosynthetic process"/>
    <property type="evidence" value="ECO:0007669"/>
    <property type="project" value="UniProtKB-UniRule"/>
</dbReference>
<reference evidence="8 9" key="1">
    <citation type="journal article" date="2016" name="Nat. Commun.">
        <title>Thousands of microbial genomes shed light on interconnected biogeochemical processes in an aquifer system.</title>
        <authorList>
            <person name="Anantharaman K."/>
            <person name="Brown C.T."/>
            <person name="Hug L.A."/>
            <person name="Sharon I."/>
            <person name="Castelle C.J."/>
            <person name="Probst A.J."/>
            <person name="Thomas B.C."/>
            <person name="Singh A."/>
            <person name="Wilkins M.J."/>
            <person name="Karaoz U."/>
            <person name="Brodie E.L."/>
            <person name="Williams K.H."/>
            <person name="Hubbard S.S."/>
            <person name="Banfield J.F."/>
        </authorList>
    </citation>
    <scope>NUCLEOTIDE SEQUENCE [LARGE SCALE GENOMIC DNA]</scope>
</reference>
<dbReference type="InterPro" id="IPR001640">
    <property type="entry name" value="Lgt"/>
</dbReference>
<comment type="pathway">
    <text evidence="7">Protein modification; lipoprotein biosynthesis (diacylglyceryl transfer).</text>
</comment>
<evidence type="ECO:0000256" key="3">
    <source>
        <dbReference type="ARBA" id="ARBA00022679"/>
    </source>
</evidence>
<dbReference type="STRING" id="1817772.A2527_11360"/>
<comment type="caution">
    <text evidence="8">The sequence shown here is derived from an EMBL/GenBank/DDBJ whole genome shotgun (WGS) entry which is preliminary data.</text>
</comment>
<dbReference type="PANTHER" id="PTHR30589">
    <property type="entry name" value="PROLIPOPROTEIN DIACYLGLYCERYL TRANSFERASE"/>
    <property type="match status" value="1"/>
</dbReference>
<dbReference type="NCBIfam" id="TIGR00544">
    <property type="entry name" value="lgt"/>
    <property type="match status" value="1"/>
</dbReference>
<dbReference type="GO" id="GO:0005886">
    <property type="term" value="C:plasma membrane"/>
    <property type="evidence" value="ECO:0007669"/>
    <property type="project" value="UniProtKB-SubCell"/>
</dbReference>
<dbReference type="PANTHER" id="PTHR30589:SF0">
    <property type="entry name" value="PHOSPHATIDYLGLYCEROL--PROLIPOPROTEIN DIACYLGLYCERYL TRANSFERASE"/>
    <property type="match status" value="1"/>
</dbReference>
<proteinExistence type="inferred from homology"/>
<comment type="catalytic activity">
    <reaction evidence="7">
        <text>L-cysteinyl-[prolipoprotein] + a 1,2-diacyl-sn-glycero-3-phospho-(1'-sn-glycerol) = an S-1,2-diacyl-sn-glyceryl-L-cysteinyl-[prolipoprotein] + sn-glycerol 1-phosphate + H(+)</text>
        <dbReference type="Rhea" id="RHEA:56712"/>
        <dbReference type="Rhea" id="RHEA-COMP:14679"/>
        <dbReference type="Rhea" id="RHEA-COMP:14680"/>
        <dbReference type="ChEBI" id="CHEBI:15378"/>
        <dbReference type="ChEBI" id="CHEBI:29950"/>
        <dbReference type="ChEBI" id="CHEBI:57685"/>
        <dbReference type="ChEBI" id="CHEBI:64716"/>
        <dbReference type="ChEBI" id="CHEBI:140658"/>
        <dbReference type="EC" id="2.5.1.145"/>
    </reaction>
</comment>
<feature type="transmembrane region" description="Helical" evidence="7">
    <location>
        <begin position="20"/>
        <end position="42"/>
    </location>
</feature>
<organism evidence="8 9">
    <name type="scientific">Candidatus Lambdaproteobacteria bacterium RIFOXYD2_FULL_50_16</name>
    <dbReference type="NCBI Taxonomy" id="1817772"/>
    <lineage>
        <taxon>Bacteria</taxon>
        <taxon>Pseudomonadati</taxon>
        <taxon>Pseudomonadota</taxon>
        <taxon>Candidatus Lambdaproteobacteria</taxon>
    </lineage>
</organism>
<dbReference type="EMBL" id="MFNE01000046">
    <property type="protein sequence ID" value="OGG93714.1"/>
    <property type="molecule type" value="Genomic_DNA"/>
</dbReference>
<sequence>MIFFWNQDPVLLDLGFLQIRYYGVLFASGFFLGTLIMKQVFLAENKDPKDLDSLLFYMVLGTVIGARLGHCLFYEPDFYLSHPIEILMVQKGGLASHGAALGMFLTLWWFAQKKGYAYLWLLERIALTVPIGGALIRTGNFFNQEIIGRPTDGSWGVVFGLIDPLPRHPAQLYEAACYLLTFGVLFTLYHRAKTKDFNGRLLGLMLVGIFISRLFIEGIKENQVPFEAGLPLNLGQLLSFPLILLGLYLSARKKRL</sequence>
<dbReference type="UniPathway" id="UPA00664"/>
<dbReference type="HAMAP" id="MF_01147">
    <property type="entry name" value="Lgt"/>
    <property type="match status" value="1"/>
</dbReference>
<keyword evidence="8" id="KW-0449">Lipoprotein</keyword>
<feature type="transmembrane region" description="Helical" evidence="7">
    <location>
        <begin position="94"/>
        <end position="111"/>
    </location>
</feature>
<feature type="transmembrane region" description="Helical" evidence="7">
    <location>
        <begin position="231"/>
        <end position="251"/>
    </location>
</feature>
<evidence type="ECO:0000256" key="7">
    <source>
        <dbReference type="HAMAP-Rule" id="MF_01147"/>
    </source>
</evidence>
<evidence type="ECO:0000313" key="9">
    <source>
        <dbReference type="Proteomes" id="UP000178449"/>
    </source>
</evidence>
<dbReference type="Proteomes" id="UP000178449">
    <property type="component" value="Unassembled WGS sequence"/>
</dbReference>
<feature type="transmembrane region" description="Helical" evidence="7">
    <location>
        <begin position="170"/>
        <end position="189"/>
    </location>
</feature>
<feature type="transmembrane region" description="Helical" evidence="7">
    <location>
        <begin position="201"/>
        <end position="219"/>
    </location>
</feature>
<keyword evidence="6 7" id="KW-0472">Membrane</keyword>
<feature type="binding site" evidence="7">
    <location>
        <position position="137"/>
    </location>
    <ligand>
        <name>a 1,2-diacyl-sn-glycero-3-phospho-(1'-sn-glycerol)</name>
        <dbReference type="ChEBI" id="CHEBI:64716"/>
    </ligand>
</feature>
<comment type="function">
    <text evidence="7">Catalyzes the transfer of the diacylglyceryl group from phosphatidylglycerol to the sulfhydryl group of the N-terminal cysteine of a prolipoprotein, the first step in the formation of mature lipoproteins.</text>
</comment>
<evidence type="ECO:0000256" key="2">
    <source>
        <dbReference type="ARBA" id="ARBA00022475"/>
    </source>
</evidence>
<evidence type="ECO:0000313" key="8">
    <source>
        <dbReference type="EMBL" id="OGG93714.1"/>
    </source>
</evidence>
<dbReference type="GO" id="GO:0008961">
    <property type="term" value="F:phosphatidylglycerol-prolipoprotein diacylglyceryl transferase activity"/>
    <property type="evidence" value="ECO:0007669"/>
    <property type="project" value="UniProtKB-UniRule"/>
</dbReference>
<evidence type="ECO:0000256" key="1">
    <source>
        <dbReference type="ARBA" id="ARBA00007150"/>
    </source>
</evidence>
<keyword evidence="3 7" id="KW-0808">Transferase</keyword>
<evidence type="ECO:0000256" key="6">
    <source>
        <dbReference type="ARBA" id="ARBA00023136"/>
    </source>
</evidence>
<dbReference type="PROSITE" id="PS01311">
    <property type="entry name" value="LGT"/>
    <property type="match status" value="1"/>
</dbReference>
<protein>
    <recommendedName>
        <fullName evidence="7">Phosphatidylglycerol--prolipoprotein diacylglyceryl transferase</fullName>
        <ecNumber evidence="7">2.5.1.145</ecNumber>
    </recommendedName>
</protein>
<evidence type="ECO:0000256" key="4">
    <source>
        <dbReference type="ARBA" id="ARBA00022692"/>
    </source>
</evidence>
<accession>A0A1F6G6H4</accession>
<name>A0A1F6G6H4_9PROT</name>
<keyword evidence="4 7" id="KW-0812">Transmembrane</keyword>
<dbReference type="EC" id="2.5.1.145" evidence="7"/>
<evidence type="ECO:0000256" key="5">
    <source>
        <dbReference type="ARBA" id="ARBA00022989"/>
    </source>
</evidence>
<keyword evidence="5 7" id="KW-1133">Transmembrane helix</keyword>
<keyword evidence="2 7" id="KW-1003">Cell membrane</keyword>
<comment type="subcellular location">
    <subcellularLocation>
        <location evidence="7">Cell membrane</location>
        <topology evidence="7">Multi-pass membrane protein</topology>
    </subcellularLocation>
</comment>
<comment type="similarity">
    <text evidence="1 7">Belongs to the Lgt family.</text>
</comment>
<gene>
    <name evidence="7" type="primary">lgt</name>
    <name evidence="8" type="ORF">A2527_11360</name>
</gene>
<feature type="transmembrane region" description="Helical" evidence="7">
    <location>
        <begin position="54"/>
        <end position="74"/>
    </location>
</feature>
<dbReference type="AlphaFoldDB" id="A0A1F6G6H4"/>
<dbReference type="Pfam" id="PF01790">
    <property type="entry name" value="LGT"/>
    <property type="match status" value="1"/>
</dbReference>